<organism evidence="1 2">
    <name type="scientific">Laribacter hongkongensis</name>
    <dbReference type="NCBI Taxonomy" id="168471"/>
    <lineage>
        <taxon>Bacteria</taxon>
        <taxon>Pseudomonadati</taxon>
        <taxon>Pseudomonadota</taxon>
        <taxon>Betaproteobacteria</taxon>
        <taxon>Neisseriales</taxon>
        <taxon>Aquaspirillaceae</taxon>
        <taxon>Laribacter</taxon>
    </lineage>
</organism>
<evidence type="ECO:0000313" key="1">
    <source>
        <dbReference type="EMBL" id="ASJ23763.1"/>
    </source>
</evidence>
<dbReference type="EMBL" id="CP022115">
    <property type="protein sequence ID" value="ASJ23763.1"/>
    <property type="molecule type" value="Genomic_DNA"/>
</dbReference>
<protein>
    <submittedName>
        <fullName evidence="1">Uncharacterized protein</fullName>
    </submittedName>
</protein>
<reference evidence="2" key="1">
    <citation type="submission" date="2017-06" db="EMBL/GenBank/DDBJ databases">
        <title>Whole genome sequence of Laribacter hongkongensis LHGZ1.</title>
        <authorList>
            <person name="Chen D."/>
            <person name="Wu H."/>
            <person name="Chen J."/>
        </authorList>
    </citation>
    <scope>NUCLEOTIDE SEQUENCE [LARGE SCALE GENOMIC DNA]</scope>
    <source>
        <strain evidence="2">LHGZ1</strain>
    </source>
</reference>
<dbReference type="OrthoDB" id="8911049at2"/>
<dbReference type="RefSeq" id="WP_088860276.1">
    <property type="nucleotide sequence ID" value="NZ_CP022115.1"/>
</dbReference>
<dbReference type="Proteomes" id="UP000197424">
    <property type="component" value="Chromosome"/>
</dbReference>
<dbReference type="AlphaFoldDB" id="A0A248LHU7"/>
<proteinExistence type="predicted"/>
<sequence length="116" mass="12372">MIKLNLPREPHWITLAAGVRLQVRPATTALVMAARHAASKITGADITAAGERTATLITELAKLAVLAWEGVADDKGKPAAVTPEGVAALMEHWLLADAFEREYLAGLYALDTEKNA</sequence>
<name>A0A248LHU7_9NEIS</name>
<gene>
    <name evidence="1" type="ORF">LHGZ1_0932</name>
</gene>
<evidence type="ECO:0000313" key="2">
    <source>
        <dbReference type="Proteomes" id="UP000197424"/>
    </source>
</evidence>
<accession>A0A248LHU7</accession>